<dbReference type="OrthoDB" id="361940at2"/>
<proteinExistence type="inferred from homology"/>
<protein>
    <submittedName>
        <fullName evidence="9">Putative aminopeptidase FrvX</fullName>
    </submittedName>
</protein>
<accession>A0A4V2PNH6</accession>
<dbReference type="GO" id="GO:0006508">
    <property type="term" value="P:proteolysis"/>
    <property type="evidence" value="ECO:0007669"/>
    <property type="project" value="UniProtKB-KW"/>
</dbReference>
<dbReference type="SUPFAM" id="SSF101821">
    <property type="entry name" value="Aminopeptidase/glucanase lid domain"/>
    <property type="match status" value="1"/>
</dbReference>
<dbReference type="RefSeq" id="WP_131913548.1">
    <property type="nucleotide sequence ID" value="NZ_OU594967.1"/>
</dbReference>
<evidence type="ECO:0000256" key="8">
    <source>
        <dbReference type="PIRSR" id="PIRSR001123-2"/>
    </source>
</evidence>
<dbReference type="PANTHER" id="PTHR32481:SF7">
    <property type="entry name" value="AMINOPEPTIDASE YHFE-RELATED"/>
    <property type="match status" value="1"/>
</dbReference>
<evidence type="ECO:0000256" key="3">
    <source>
        <dbReference type="ARBA" id="ARBA00022670"/>
    </source>
</evidence>
<comment type="caution">
    <text evidence="9">The sequence shown here is derived from an EMBL/GenBank/DDBJ whole genome shotgun (WGS) entry which is preliminary data.</text>
</comment>
<dbReference type="Gene3D" id="3.40.630.10">
    <property type="entry name" value="Zn peptidases"/>
    <property type="match status" value="1"/>
</dbReference>
<dbReference type="AlphaFoldDB" id="A0A4V2PNH6"/>
<name>A0A4V2PNH6_9GAMM</name>
<dbReference type="CDD" id="cd05657">
    <property type="entry name" value="M42_glucanase_like"/>
    <property type="match status" value="1"/>
</dbReference>
<dbReference type="GO" id="GO:0004177">
    <property type="term" value="F:aminopeptidase activity"/>
    <property type="evidence" value="ECO:0007669"/>
    <property type="project" value="UniProtKB-UniRule"/>
</dbReference>
<keyword evidence="10" id="KW-1185">Reference proteome</keyword>
<dbReference type="SUPFAM" id="SSF53187">
    <property type="entry name" value="Zn-dependent exopeptidases"/>
    <property type="match status" value="1"/>
</dbReference>
<evidence type="ECO:0000256" key="2">
    <source>
        <dbReference type="ARBA" id="ARBA00022438"/>
    </source>
</evidence>
<feature type="binding site" evidence="8">
    <location>
        <position position="223"/>
    </location>
    <ligand>
        <name>Zn(2+)</name>
        <dbReference type="ChEBI" id="CHEBI:29105"/>
        <label>2</label>
    </ligand>
</feature>
<reference evidence="9 10" key="1">
    <citation type="submission" date="2019-03" db="EMBL/GenBank/DDBJ databases">
        <title>Genomic Encyclopedia of Type Strains, Phase IV (KMG-IV): sequencing the most valuable type-strain genomes for metagenomic binning, comparative biology and taxonomic classification.</title>
        <authorList>
            <person name="Goeker M."/>
        </authorList>
    </citation>
    <scope>NUCLEOTIDE SEQUENCE [LARGE SCALE GENOMIC DNA]</scope>
    <source>
        <strain evidence="9 10">DSM 18577</strain>
    </source>
</reference>
<feature type="binding site" evidence="8">
    <location>
        <position position="71"/>
    </location>
    <ligand>
        <name>Zn(2+)</name>
        <dbReference type="ChEBI" id="CHEBI:29105"/>
        <label>1</label>
    </ligand>
</feature>
<dbReference type="InterPro" id="IPR008007">
    <property type="entry name" value="Peptidase_M42"/>
</dbReference>
<sequence>MREAIDAAYVKALAQEILSIDSPSGYCQSVIKRIEQECALYDGEFQRDNKGNGIFTIAGKDRSQTIGVGVHVDTLGAMVRSIDEQGRIRFTPVGGLIWPTADGEYCNIRTRDGRTYTGTFLSLSAAAHVYKDAKSRPREPEQMYVRLDEVVESAEDVRSLGIAVGDYLCIETKTKITDSDFIKSRFIDDKINVASVFGLLKLFAAKKIQPQYNVSFVFSTYEEVGHGAACLPTHIREFIAVDMGCIGDDLSCNERQVSICAKDSSGPYDYQMVSKLIELAKEHQLDYAVDVYPFYSSDASAAMKGGRDIRAALIGPGVDASHGMERTHYKALENTIALLAAYLQEGAIRA</sequence>
<feature type="binding site" evidence="8">
    <location>
        <position position="188"/>
    </location>
    <ligand>
        <name>Zn(2+)</name>
        <dbReference type="ChEBI" id="CHEBI:29105"/>
        <label>2</label>
    </ligand>
</feature>
<dbReference type="Gene3D" id="2.40.30.40">
    <property type="entry name" value="Peptidase M42, domain 2"/>
    <property type="match status" value="1"/>
</dbReference>
<evidence type="ECO:0000256" key="7">
    <source>
        <dbReference type="PIRSR" id="PIRSR001123-1"/>
    </source>
</evidence>
<keyword evidence="2 9" id="KW-0031">Aminopeptidase</keyword>
<dbReference type="Pfam" id="PF05343">
    <property type="entry name" value="Peptidase_M42"/>
    <property type="match status" value="1"/>
</dbReference>
<evidence type="ECO:0000313" key="9">
    <source>
        <dbReference type="EMBL" id="TCK47081.1"/>
    </source>
</evidence>
<dbReference type="Proteomes" id="UP000295565">
    <property type="component" value="Unassembled WGS sequence"/>
</dbReference>
<keyword evidence="3" id="KW-0645">Protease</keyword>
<keyword evidence="5" id="KW-0378">Hydrolase</keyword>
<keyword evidence="4 8" id="KW-0479">Metal-binding</keyword>
<feature type="active site" description="Proton acceptor" evidence="7">
    <location>
        <position position="222"/>
    </location>
</feature>
<organism evidence="9 10">
    <name type="scientific">Celerinatantimonas diazotrophica</name>
    <dbReference type="NCBI Taxonomy" id="412034"/>
    <lineage>
        <taxon>Bacteria</taxon>
        <taxon>Pseudomonadati</taxon>
        <taxon>Pseudomonadota</taxon>
        <taxon>Gammaproteobacteria</taxon>
        <taxon>Celerinatantimonadaceae</taxon>
        <taxon>Celerinatantimonas</taxon>
    </lineage>
</organism>
<evidence type="ECO:0000256" key="5">
    <source>
        <dbReference type="ARBA" id="ARBA00022801"/>
    </source>
</evidence>
<evidence type="ECO:0000313" key="10">
    <source>
        <dbReference type="Proteomes" id="UP000295565"/>
    </source>
</evidence>
<feature type="binding site" evidence="8">
    <location>
        <position position="242"/>
    </location>
    <ligand>
        <name>Zn(2+)</name>
        <dbReference type="ChEBI" id="CHEBI:29105"/>
        <label>1</label>
    </ligand>
</feature>
<comment type="similarity">
    <text evidence="1 6">Belongs to the peptidase M42 family.</text>
</comment>
<evidence type="ECO:0000256" key="1">
    <source>
        <dbReference type="ARBA" id="ARBA00006272"/>
    </source>
</evidence>
<dbReference type="GO" id="GO:0046872">
    <property type="term" value="F:metal ion binding"/>
    <property type="evidence" value="ECO:0007669"/>
    <property type="project" value="UniProtKB-UniRule"/>
</dbReference>
<dbReference type="InterPro" id="IPR023367">
    <property type="entry name" value="Peptidase_M42_dom2"/>
</dbReference>
<feature type="binding site" evidence="8">
    <location>
        <position position="322"/>
    </location>
    <ligand>
        <name>Zn(2+)</name>
        <dbReference type="ChEBI" id="CHEBI:29105"/>
        <label>2</label>
    </ligand>
</feature>
<dbReference type="PIRSF" id="PIRSF001123">
    <property type="entry name" value="PepA_GA"/>
    <property type="match status" value="1"/>
</dbReference>
<comment type="cofactor">
    <cofactor evidence="8">
        <name>a divalent metal cation</name>
        <dbReference type="ChEBI" id="CHEBI:60240"/>
    </cofactor>
    <text evidence="8">Binds 2 divalent metal cations per subunit.</text>
</comment>
<dbReference type="InterPro" id="IPR051464">
    <property type="entry name" value="Peptidase_M42_aminopept"/>
</dbReference>
<evidence type="ECO:0000256" key="6">
    <source>
        <dbReference type="PIRNR" id="PIRNR001123"/>
    </source>
</evidence>
<evidence type="ECO:0000256" key="4">
    <source>
        <dbReference type="ARBA" id="ARBA00022723"/>
    </source>
</evidence>
<feature type="binding site" evidence="8">
    <location>
        <position position="188"/>
    </location>
    <ligand>
        <name>Zn(2+)</name>
        <dbReference type="ChEBI" id="CHEBI:29105"/>
        <label>1</label>
    </ligand>
</feature>
<dbReference type="PANTHER" id="PTHR32481">
    <property type="entry name" value="AMINOPEPTIDASE"/>
    <property type="match status" value="1"/>
</dbReference>
<dbReference type="EMBL" id="SMGD01000015">
    <property type="protein sequence ID" value="TCK47081.1"/>
    <property type="molecule type" value="Genomic_DNA"/>
</dbReference>
<gene>
    <name evidence="9" type="ORF">EV690_2776</name>
</gene>